<dbReference type="Pfam" id="PF13419">
    <property type="entry name" value="HAD_2"/>
    <property type="match status" value="1"/>
</dbReference>
<dbReference type="Proteomes" id="UP000092661">
    <property type="component" value="Chromosome"/>
</dbReference>
<dbReference type="OrthoDB" id="9802350at2"/>
<gene>
    <name evidence="6" type="ORF">A1A1_00370</name>
    <name evidence="5" type="ORF">BBH88_01800</name>
</gene>
<evidence type="ECO:0000256" key="3">
    <source>
        <dbReference type="ARBA" id="ARBA00022801"/>
    </source>
</evidence>
<evidence type="ECO:0000256" key="2">
    <source>
        <dbReference type="ARBA" id="ARBA00022723"/>
    </source>
</evidence>
<evidence type="ECO:0000256" key="1">
    <source>
        <dbReference type="ARBA" id="ARBA00001946"/>
    </source>
</evidence>
<dbReference type="PANTHER" id="PTHR46470">
    <property type="entry name" value="N-ACYLNEURAMINATE-9-PHOSPHATASE"/>
    <property type="match status" value="1"/>
</dbReference>
<evidence type="ECO:0000313" key="6">
    <source>
        <dbReference type="EMBL" id="EIM08506.1"/>
    </source>
</evidence>
<accession>A0A1C7DCH9</accession>
<dbReference type="InterPro" id="IPR051400">
    <property type="entry name" value="HAD-like_hydrolase"/>
</dbReference>
<dbReference type="Gene3D" id="1.10.150.520">
    <property type="match status" value="1"/>
</dbReference>
<keyword evidence="3 6" id="KW-0378">Hydrolase</keyword>
<evidence type="ECO:0000313" key="7">
    <source>
        <dbReference type="Proteomes" id="UP000004725"/>
    </source>
</evidence>
<dbReference type="SFLD" id="SFLDG01129">
    <property type="entry name" value="C1.5:_HAD__Beta-PGM__Phosphata"/>
    <property type="match status" value="1"/>
</dbReference>
<evidence type="ECO:0000256" key="4">
    <source>
        <dbReference type="ARBA" id="ARBA00022842"/>
    </source>
</evidence>
<dbReference type="PRINTS" id="PR00413">
    <property type="entry name" value="HADHALOGNASE"/>
</dbReference>
<reference evidence="6 7" key="1">
    <citation type="journal article" date="2012" name="J. Bacteriol.">
        <title>Genome Sequence of the Antarctic Psychrophile Bacterium Planococcus antarcticus DSM 14505.</title>
        <authorList>
            <person name="Margolles A."/>
            <person name="Gueimonde M."/>
            <person name="Sanchez B."/>
        </authorList>
    </citation>
    <scope>NUCLEOTIDE SEQUENCE [LARGE SCALE GENOMIC DNA]</scope>
    <source>
        <strain evidence="6 7">DSM 14505</strain>
    </source>
</reference>
<dbReference type="SFLD" id="SFLDS00003">
    <property type="entry name" value="Haloacid_Dehalogenase"/>
    <property type="match status" value="1"/>
</dbReference>
<proteinExistence type="predicted"/>
<protein>
    <submittedName>
        <fullName evidence="6">HAD-superfamily hydrolase</fullName>
    </submittedName>
    <submittedName>
        <fullName evidence="5">L-2-haloalkanoic acid dehalogenase</fullName>
    </submittedName>
</protein>
<dbReference type="GO" id="GO:0046872">
    <property type="term" value="F:metal ion binding"/>
    <property type="evidence" value="ECO:0007669"/>
    <property type="project" value="UniProtKB-KW"/>
</dbReference>
<dbReference type="AlphaFoldDB" id="A0A1C7DCH9"/>
<dbReference type="RefSeq" id="WP_006828104.1">
    <property type="nucleotide sequence ID" value="NZ_AJYB01000002.1"/>
</dbReference>
<sequence>MIKAIIFDLDGTLLDRDSSLFSFVDDQYNRLARHVQHIPKDLFIKRFIELDAKGYVWKDRVYQQLIKELGIRGIEWQTMLADYVANFKNHCLPFPDLTVMLENLSQQSFRLGMITNGRGQFQLDSILALEIKDYFEEILISEWEGMAKPDAAIFHKALASLGVSASEAIYIGDHPKNDIQAAKLIGMKTIWKKDGHWSCLDADGEIDGLKEIAEWVERLNTEKEMFEKEKGR</sequence>
<dbReference type="Gene3D" id="3.40.50.1000">
    <property type="entry name" value="HAD superfamily/HAD-like"/>
    <property type="match status" value="1"/>
</dbReference>
<dbReference type="InterPro" id="IPR036412">
    <property type="entry name" value="HAD-like_sf"/>
</dbReference>
<organism evidence="6 7">
    <name type="scientific">Planococcus antarcticus DSM 14505</name>
    <dbReference type="NCBI Taxonomy" id="1185653"/>
    <lineage>
        <taxon>Bacteria</taxon>
        <taxon>Bacillati</taxon>
        <taxon>Bacillota</taxon>
        <taxon>Bacilli</taxon>
        <taxon>Bacillales</taxon>
        <taxon>Caryophanaceae</taxon>
        <taxon>Planococcus</taxon>
    </lineage>
</organism>
<dbReference type="eggNOG" id="COG0546">
    <property type="taxonomic scope" value="Bacteria"/>
</dbReference>
<dbReference type="GO" id="GO:0016791">
    <property type="term" value="F:phosphatase activity"/>
    <property type="evidence" value="ECO:0007669"/>
    <property type="project" value="TreeGrafter"/>
</dbReference>
<dbReference type="KEGG" id="pana:BBH88_01800"/>
<keyword evidence="8" id="KW-1185">Reference proteome</keyword>
<dbReference type="NCBIfam" id="TIGR01549">
    <property type="entry name" value="HAD-SF-IA-v1"/>
    <property type="match status" value="1"/>
</dbReference>
<comment type="cofactor">
    <cofactor evidence="1">
        <name>Mg(2+)</name>
        <dbReference type="ChEBI" id="CHEBI:18420"/>
    </cofactor>
</comment>
<dbReference type="SUPFAM" id="SSF56784">
    <property type="entry name" value="HAD-like"/>
    <property type="match status" value="1"/>
</dbReference>
<evidence type="ECO:0000313" key="8">
    <source>
        <dbReference type="Proteomes" id="UP000092661"/>
    </source>
</evidence>
<evidence type="ECO:0000313" key="5">
    <source>
        <dbReference type="EMBL" id="ANU09154.1"/>
    </source>
</evidence>
<dbReference type="NCBIfam" id="TIGR01509">
    <property type="entry name" value="HAD-SF-IA-v3"/>
    <property type="match status" value="1"/>
</dbReference>
<dbReference type="InterPro" id="IPR006439">
    <property type="entry name" value="HAD-SF_hydro_IA"/>
</dbReference>
<dbReference type="EMBL" id="CP016534">
    <property type="protein sequence ID" value="ANU09154.1"/>
    <property type="molecule type" value="Genomic_DNA"/>
</dbReference>
<dbReference type="EMBL" id="AJYB01000002">
    <property type="protein sequence ID" value="EIM08506.1"/>
    <property type="molecule type" value="Genomic_DNA"/>
</dbReference>
<dbReference type="PANTHER" id="PTHR46470:SF2">
    <property type="entry name" value="GLYCERALDEHYDE 3-PHOSPHATE PHOSPHATASE"/>
    <property type="match status" value="1"/>
</dbReference>
<name>A0A1C7DCH9_9BACL</name>
<keyword evidence="2" id="KW-0479">Metal-binding</keyword>
<dbReference type="GO" id="GO:0044281">
    <property type="term" value="P:small molecule metabolic process"/>
    <property type="evidence" value="ECO:0007669"/>
    <property type="project" value="UniProtKB-ARBA"/>
</dbReference>
<dbReference type="InterPro" id="IPR023214">
    <property type="entry name" value="HAD_sf"/>
</dbReference>
<reference evidence="5" key="3">
    <citation type="submission" date="2016-10" db="EMBL/GenBank/DDBJ databases">
        <authorList>
            <person name="See-Too W.S."/>
        </authorList>
    </citation>
    <scope>NUCLEOTIDE SEQUENCE</scope>
    <source>
        <strain evidence="5">DSM 14505</strain>
    </source>
</reference>
<keyword evidence="4" id="KW-0460">Magnesium</keyword>
<reference evidence="8" key="2">
    <citation type="submission" date="2016-07" db="EMBL/GenBank/DDBJ databases">
        <authorList>
            <person name="See-Too W.S."/>
        </authorList>
    </citation>
    <scope>NUCLEOTIDE SEQUENCE [LARGE SCALE GENOMIC DNA]</scope>
    <source>
        <strain evidence="8">DSM 14505</strain>
    </source>
</reference>
<dbReference type="InterPro" id="IPR041492">
    <property type="entry name" value="HAD_2"/>
</dbReference>
<dbReference type="Proteomes" id="UP000004725">
    <property type="component" value="Unassembled WGS sequence"/>
</dbReference>